<evidence type="ECO:0000256" key="8">
    <source>
        <dbReference type="SAM" id="SignalP"/>
    </source>
</evidence>
<feature type="transmembrane region" description="Helical" evidence="7">
    <location>
        <begin position="362"/>
        <end position="383"/>
    </location>
</feature>
<dbReference type="InterPro" id="IPR017927">
    <property type="entry name" value="FAD-bd_FR_type"/>
</dbReference>
<dbReference type="GO" id="GO:0005886">
    <property type="term" value="C:plasma membrane"/>
    <property type="evidence" value="ECO:0007669"/>
    <property type="project" value="TreeGrafter"/>
</dbReference>
<dbReference type="InterPro" id="IPR013121">
    <property type="entry name" value="Fe_red_NAD-bd_6"/>
</dbReference>
<protein>
    <recommendedName>
        <fullName evidence="9">FAD-binding FR-type domain-containing protein</fullName>
    </recommendedName>
</protein>
<dbReference type="PROSITE" id="PS51384">
    <property type="entry name" value="FAD_FR"/>
    <property type="match status" value="1"/>
</dbReference>
<reference evidence="10" key="1">
    <citation type="submission" date="2021-01" db="EMBL/GenBank/DDBJ databases">
        <authorList>
            <person name="Corre E."/>
            <person name="Pelletier E."/>
            <person name="Niang G."/>
            <person name="Scheremetjew M."/>
            <person name="Finn R."/>
            <person name="Kale V."/>
            <person name="Holt S."/>
            <person name="Cochrane G."/>
            <person name="Meng A."/>
            <person name="Brown T."/>
            <person name="Cohen L."/>
        </authorList>
    </citation>
    <scope>NUCLEOTIDE SEQUENCE</scope>
    <source>
        <strain evidence="10">CCMP441</strain>
    </source>
</reference>
<gene>
    <name evidence="10" type="ORF">HAND1043_LOCUS15237</name>
</gene>
<dbReference type="InterPro" id="IPR013130">
    <property type="entry name" value="Fe3_Rdtase_TM_dom"/>
</dbReference>
<evidence type="ECO:0000256" key="7">
    <source>
        <dbReference type="SAM" id="Phobius"/>
    </source>
</evidence>
<evidence type="ECO:0000256" key="6">
    <source>
        <dbReference type="SAM" id="MobiDB-lite"/>
    </source>
</evidence>
<dbReference type="SUPFAM" id="SSF52343">
    <property type="entry name" value="Ferredoxin reductase-like, C-terminal NADP-linked domain"/>
    <property type="match status" value="1"/>
</dbReference>
<dbReference type="InterPro" id="IPR050369">
    <property type="entry name" value="RBOH/FRE"/>
</dbReference>
<evidence type="ECO:0000256" key="2">
    <source>
        <dbReference type="ARBA" id="ARBA00022692"/>
    </source>
</evidence>
<dbReference type="Gene3D" id="3.40.50.80">
    <property type="entry name" value="Nucleotide-binding domain of ferredoxin-NADP reductase (FNR) module"/>
    <property type="match status" value="1"/>
</dbReference>
<feature type="signal peptide" evidence="8">
    <location>
        <begin position="1"/>
        <end position="16"/>
    </location>
</feature>
<feature type="compositionally biased region" description="Basic and acidic residues" evidence="6">
    <location>
        <begin position="87"/>
        <end position="97"/>
    </location>
</feature>
<keyword evidence="5 7" id="KW-0472">Membrane</keyword>
<keyword evidence="4" id="KW-0560">Oxidoreductase</keyword>
<dbReference type="PANTHER" id="PTHR11972">
    <property type="entry name" value="NADPH OXIDASE"/>
    <property type="match status" value="1"/>
</dbReference>
<dbReference type="Pfam" id="PF08030">
    <property type="entry name" value="NAD_binding_6"/>
    <property type="match status" value="1"/>
</dbReference>
<dbReference type="GO" id="GO:0016175">
    <property type="term" value="F:superoxide-generating NAD(P)H oxidase activity"/>
    <property type="evidence" value="ECO:0007669"/>
    <property type="project" value="TreeGrafter"/>
</dbReference>
<feature type="region of interest" description="Disordered" evidence="6">
    <location>
        <begin position="553"/>
        <end position="572"/>
    </location>
</feature>
<dbReference type="InterPro" id="IPR039261">
    <property type="entry name" value="FNR_nucleotide-bd"/>
</dbReference>
<dbReference type="EMBL" id="HBFK01024806">
    <property type="protein sequence ID" value="CAD8748740.1"/>
    <property type="molecule type" value="Transcribed_RNA"/>
</dbReference>
<evidence type="ECO:0000256" key="5">
    <source>
        <dbReference type="ARBA" id="ARBA00023136"/>
    </source>
</evidence>
<evidence type="ECO:0000256" key="3">
    <source>
        <dbReference type="ARBA" id="ARBA00022989"/>
    </source>
</evidence>
<dbReference type="SFLD" id="SFLDG01168">
    <property type="entry name" value="Ferric_reductase_subgroup_(FRE"/>
    <property type="match status" value="1"/>
</dbReference>
<feature type="transmembrane region" description="Helical" evidence="7">
    <location>
        <begin position="210"/>
        <end position="232"/>
    </location>
</feature>
<evidence type="ECO:0000256" key="1">
    <source>
        <dbReference type="ARBA" id="ARBA00004141"/>
    </source>
</evidence>
<accession>A0A6T8MAF1</accession>
<keyword evidence="8" id="KW-0732">Signal</keyword>
<sequence length="791" mass="85483">MRHALVFLLLLGSARAWEEISGSCLGPASEHIPADAGSGWGQPGPYSIKIDGIRGGGSVCDSSQSGGCESVSVGTVHILKTGRRTVQKPEKHARRDDDDNGGGGGSGCWSGMLIKALDAATGLPLPAFASTPLPPNVDLFDGCTDKRSAITHTAETAWCAPFSLKISWPSSKNVAIQAFLVSDETEWYEVYGSTASTWVPAEMDCPRERLSIPAIIVGFAPIVIILLSAAILKHTPGLRGLSQALDQTGSAASPPPFHWVVSLLSFDVVSSAVEMSLGEWLAFAVFFVCQIVSLILMTLFISNVSRSGSGITFSPWDEPFARALGVSLMINMANTCFLPTRNSALGAMCGVSFERMVKYHRVVGRFTFVLVILHGAIHLRYWGILDCFSTRPICFGYNILWGSLSGILFIISMVGALDIVRRKLFEIFIFSHFLVVPAMVMACLHATDFVYFLIAPAALYLIDWILRILQTTRKSTVVSAECLADGIVKLEIECAAIAQALYDRKEKGLGAFVFVRCWQVSMNPLDLHPFTVSGLIMNEPSVLASSMAGFSGPPSQPYGSTDSQPGTPTAMPPPVPLVVAAQNGSVSAILADGNARGITLHIKSMGDGQWTDRLVKAAEGGRKLTVGLEGPHGELSVNIKAYSTVICFAGGIGITPFTHLLEMFISRKEECFPNVSKLVIVWSVQKMSQTKGFDALLNDAERWRGSAKIEIFVHATREGKEREMRSMDSKAVVKREYGRPDIDEILRTMSNGGEQGRTCCALGCGPPAMVKDVMSKSRKVGVHTHFETFLF</sequence>
<evidence type="ECO:0000256" key="4">
    <source>
        <dbReference type="ARBA" id="ARBA00023002"/>
    </source>
</evidence>
<evidence type="ECO:0000259" key="9">
    <source>
        <dbReference type="PROSITE" id="PS51384"/>
    </source>
</evidence>
<comment type="subcellular location">
    <subcellularLocation>
        <location evidence="1">Membrane</location>
        <topology evidence="1">Multi-pass membrane protein</topology>
    </subcellularLocation>
</comment>
<feature type="transmembrane region" description="Helical" evidence="7">
    <location>
        <begin position="280"/>
        <end position="301"/>
    </location>
</feature>
<dbReference type="SFLD" id="SFLDS00052">
    <property type="entry name" value="Ferric_Reductase_Domain"/>
    <property type="match status" value="1"/>
</dbReference>
<keyword evidence="3 7" id="KW-1133">Transmembrane helix</keyword>
<dbReference type="Pfam" id="PF01794">
    <property type="entry name" value="Ferric_reduct"/>
    <property type="match status" value="1"/>
</dbReference>
<evidence type="ECO:0000313" key="10">
    <source>
        <dbReference type="EMBL" id="CAD8748740.1"/>
    </source>
</evidence>
<feature type="chain" id="PRO_5030159813" description="FAD-binding FR-type domain-containing protein" evidence="8">
    <location>
        <begin position="17"/>
        <end position="791"/>
    </location>
</feature>
<name>A0A6T8MAF1_HEMAN</name>
<keyword evidence="2 7" id="KW-0812">Transmembrane</keyword>
<feature type="region of interest" description="Disordered" evidence="6">
    <location>
        <begin position="82"/>
        <end position="104"/>
    </location>
</feature>
<dbReference type="CDD" id="cd06186">
    <property type="entry name" value="NOX_Duox_like_FAD_NADP"/>
    <property type="match status" value="1"/>
</dbReference>
<organism evidence="10">
    <name type="scientific">Hemiselmis andersenii</name>
    <name type="common">Cryptophyte alga</name>
    <dbReference type="NCBI Taxonomy" id="464988"/>
    <lineage>
        <taxon>Eukaryota</taxon>
        <taxon>Cryptophyceae</taxon>
        <taxon>Cryptomonadales</taxon>
        <taxon>Hemiselmidaceae</taxon>
        <taxon>Hemiselmis</taxon>
    </lineage>
</organism>
<dbReference type="PANTHER" id="PTHR11972:SF69">
    <property type="entry name" value="FERRIC REDUCTION OXIDASE 6-RELATED"/>
    <property type="match status" value="1"/>
</dbReference>
<feature type="transmembrane region" description="Helical" evidence="7">
    <location>
        <begin position="395"/>
        <end position="417"/>
    </location>
</feature>
<feature type="domain" description="FAD-binding FR-type" evidence="9">
    <location>
        <begin position="470"/>
        <end position="638"/>
    </location>
</feature>
<dbReference type="AlphaFoldDB" id="A0A6T8MAF1"/>
<proteinExistence type="predicted"/>
<feature type="transmembrane region" description="Helical" evidence="7">
    <location>
        <begin position="424"/>
        <end position="443"/>
    </location>
</feature>
<feature type="transmembrane region" description="Helical" evidence="7">
    <location>
        <begin position="449"/>
        <end position="466"/>
    </location>
</feature>